<dbReference type="EMBL" id="JAWZYT010003432">
    <property type="protein sequence ID" value="KAK4298452.1"/>
    <property type="molecule type" value="Genomic_DNA"/>
</dbReference>
<feature type="region of interest" description="Disordered" evidence="5">
    <location>
        <begin position="1"/>
        <end position="28"/>
    </location>
</feature>
<organism evidence="8 9">
    <name type="scientific">Petrolisthes manimaculis</name>
    <dbReference type="NCBI Taxonomy" id="1843537"/>
    <lineage>
        <taxon>Eukaryota</taxon>
        <taxon>Metazoa</taxon>
        <taxon>Ecdysozoa</taxon>
        <taxon>Arthropoda</taxon>
        <taxon>Crustacea</taxon>
        <taxon>Multicrustacea</taxon>
        <taxon>Malacostraca</taxon>
        <taxon>Eumalacostraca</taxon>
        <taxon>Eucarida</taxon>
        <taxon>Decapoda</taxon>
        <taxon>Pleocyemata</taxon>
        <taxon>Anomura</taxon>
        <taxon>Galatheoidea</taxon>
        <taxon>Porcellanidae</taxon>
        <taxon>Petrolisthes</taxon>
    </lineage>
</organism>
<proteinExistence type="predicted"/>
<feature type="transmembrane region" description="Helical" evidence="6">
    <location>
        <begin position="306"/>
        <end position="331"/>
    </location>
</feature>
<feature type="transmembrane region" description="Helical" evidence="6">
    <location>
        <begin position="154"/>
        <end position="180"/>
    </location>
</feature>
<evidence type="ECO:0000256" key="6">
    <source>
        <dbReference type="SAM" id="Phobius"/>
    </source>
</evidence>
<sequence>MNDTKTHNTSGTDDEKKKKEEEEEMEMEMEMEMKGEWRETPIMSRSKAGNPPTTTSRFDPLAVTWTDRYRETLDRYWKRLPNFLGSFIATVAVFIFGSTVRGEWLLILVHFLKAFRNTTNVSTNITTTSINGTASGGLLLGIDLSQYHLQGLEFYIIVSTTVSCILYLGLGGFLHWYYYVRQRDNAHEWKCQPTKFLSPEMERHEIMFGSSILLLGSFLTAILACYIMNDGWSTVYFNVSDYGWLWYFVSWPVVYVSQDYVIYWTHRIYHLPFLYKHFHKMHHKYKQPTAFSVTAIHPIEFINMQAILISPMFLFPIHWTVQVTIMIYIFYHGIIDHSGINFKAFWWQPWQPDAIFHDNHHQYFHVNFGFNCSYWDKLHGTLRRKDRVYREDLYYGKGKDVSQCTRAELQRALTERESENVKAYRGTTIREEQISEVKNKLL</sequence>
<keyword evidence="9" id="KW-1185">Reference proteome</keyword>
<dbReference type="GO" id="GO:0008610">
    <property type="term" value="P:lipid biosynthetic process"/>
    <property type="evidence" value="ECO:0007669"/>
    <property type="project" value="InterPro"/>
</dbReference>
<evidence type="ECO:0000256" key="5">
    <source>
        <dbReference type="SAM" id="MobiDB-lite"/>
    </source>
</evidence>
<dbReference type="AlphaFoldDB" id="A0AAE1P018"/>
<evidence type="ECO:0000256" key="3">
    <source>
        <dbReference type="ARBA" id="ARBA00022989"/>
    </source>
</evidence>
<dbReference type="InterPro" id="IPR006694">
    <property type="entry name" value="Fatty_acid_hydroxylase"/>
</dbReference>
<gene>
    <name evidence="8" type="ORF">Pmani_029210</name>
</gene>
<comment type="subcellular location">
    <subcellularLocation>
        <location evidence="1">Membrane</location>
    </subcellularLocation>
</comment>
<dbReference type="PANTHER" id="PTHR11863">
    <property type="entry name" value="STEROL DESATURASE"/>
    <property type="match status" value="1"/>
</dbReference>
<dbReference type="GO" id="GO:0005506">
    <property type="term" value="F:iron ion binding"/>
    <property type="evidence" value="ECO:0007669"/>
    <property type="project" value="InterPro"/>
</dbReference>
<evidence type="ECO:0000256" key="1">
    <source>
        <dbReference type="ARBA" id="ARBA00004370"/>
    </source>
</evidence>
<evidence type="ECO:0000313" key="8">
    <source>
        <dbReference type="EMBL" id="KAK4298452.1"/>
    </source>
</evidence>
<dbReference type="GO" id="GO:0016491">
    <property type="term" value="F:oxidoreductase activity"/>
    <property type="evidence" value="ECO:0007669"/>
    <property type="project" value="InterPro"/>
</dbReference>
<dbReference type="InterPro" id="IPR050307">
    <property type="entry name" value="Sterol_Desaturase_Related"/>
</dbReference>
<dbReference type="GO" id="GO:0016020">
    <property type="term" value="C:membrane"/>
    <property type="evidence" value="ECO:0007669"/>
    <property type="project" value="UniProtKB-SubCell"/>
</dbReference>
<protein>
    <recommendedName>
        <fullName evidence="7">Fatty acid hydroxylase domain-containing protein</fullName>
    </recommendedName>
</protein>
<keyword evidence="2 6" id="KW-0812">Transmembrane</keyword>
<reference evidence="8" key="1">
    <citation type="submission" date="2023-11" db="EMBL/GenBank/DDBJ databases">
        <title>Genome assemblies of two species of porcelain crab, Petrolisthes cinctipes and Petrolisthes manimaculis (Anomura: Porcellanidae).</title>
        <authorList>
            <person name="Angst P."/>
        </authorList>
    </citation>
    <scope>NUCLEOTIDE SEQUENCE</scope>
    <source>
        <strain evidence="8">PB745_02</strain>
        <tissue evidence="8">Gill</tissue>
    </source>
</reference>
<feature type="domain" description="Fatty acid hydroxylase" evidence="7">
    <location>
        <begin position="252"/>
        <end position="381"/>
    </location>
</feature>
<evidence type="ECO:0000259" key="7">
    <source>
        <dbReference type="Pfam" id="PF04116"/>
    </source>
</evidence>
<evidence type="ECO:0000256" key="2">
    <source>
        <dbReference type="ARBA" id="ARBA00022692"/>
    </source>
</evidence>
<evidence type="ECO:0000256" key="4">
    <source>
        <dbReference type="ARBA" id="ARBA00023136"/>
    </source>
</evidence>
<keyword evidence="4 6" id="KW-0472">Membrane</keyword>
<feature type="transmembrane region" description="Helical" evidence="6">
    <location>
        <begin position="244"/>
        <end position="263"/>
    </location>
</feature>
<dbReference type="Proteomes" id="UP001292094">
    <property type="component" value="Unassembled WGS sequence"/>
</dbReference>
<name>A0AAE1P018_9EUCA</name>
<feature type="transmembrane region" description="Helical" evidence="6">
    <location>
        <begin position="80"/>
        <end position="100"/>
    </location>
</feature>
<accession>A0AAE1P018</accession>
<feature type="transmembrane region" description="Helical" evidence="6">
    <location>
        <begin position="206"/>
        <end position="229"/>
    </location>
</feature>
<dbReference type="Pfam" id="PF04116">
    <property type="entry name" value="FA_hydroxylase"/>
    <property type="match status" value="1"/>
</dbReference>
<comment type="caution">
    <text evidence="8">The sequence shown here is derived from an EMBL/GenBank/DDBJ whole genome shotgun (WGS) entry which is preliminary data.</text>
</comment>
<keyword evidence="3 6" id="KW-1133">Transmembrane helix</keyword>
<evidence type="ECO:0000313" key="9">
    <source>
        <dbReference type="Proteomes" id="UP001292094"/>
    </source>
</evidence>